<feature type="domain" description="ATP-grasp" evidence="5">
    <location>
        <begin position="141"/>
        <end position="238"/>
    </location>
</feature>
<sequence length="249" mass="24986">MSAAPSAPTPDTTRRAAAGPARLLIANRGEVALRILRAAAGLGIETAAIHAPDDAEALHVRLADRAVALPGHGAAAYLDIAAVIEAVIEAGRAMGCDAAHPGYGFLSENPDFARACAEVGLAFVGPSAEALALLGDKARARALTQELGVPVIPGSGETDLAGAAAFLDRLGPGGAVMVKAVAGGGGRGMRPVADPAALPATFAACAAEAERAFGDGRLYVERLLTRARHIEAQVIGDGTGDAAHLGERE</sequence>
<dbReference type="InterPro" id="IPR011761">
    <property type="entry name" value="ATP-grasp"/>
</dbReference>
<dbReference type="GO" id="GO:0046872">
    <property type="term" value="F:metal ion binding"/>
    <property type="evidence" value="ECO:0007669"/>
    <property type="project" value="InterPro"/>
</dbReference>
<dbReference type="InterPro" id="IPR051602">
    <property type="entry name" value="ACC_Biotin_Carboxylase"/>
</dbReference>
<proteinExistence type="predicted"/>
<evidence type="ECO:0000313" key="7">
    <source>
        <dbReference type="EMBL" id="SDX40978.1"/>
    </source>
</evidence>
<dbReference type="InterPro" id="IPR005481">
    <property type="entry name" value="BC-like_N"/>
</dbReference>
<accession>A0A1H3BGX7</accession>
<evidence type="ECO:0000256" key="4">
    <source>
        <dbReference type="PROSITE-ProRule" id="PRU00409"/>
    </source>
</evidence>
<dbReference type="Gene3D" id="3.30.470.20">
    <property type="entry name" value="ATP-grasp fold, B domain"/>
    <property type="match status" value="1"/>
</dbReference>
<dbReference type="AlphaFoldDB" id="A0A1H3BGX7"/>
<dbReference type="Proteomes" id="UP000199118">
    <property type="component" value="Unassembled WGS sequence"/>
</dbReference>
<dbReference type="GO" id="GO:0005524">
    <property type="term" value="F:ATP binding"/>
    <property type="evidence" value="ECO:0007669"/>
    <property type="project" value="UniProtKB-UniRule"/>
</dbReference>
<feature type="domain" description="Biotin carboxylation" evidence="6">
    <location>
        <begin position="19"/>
        <end position="249"/>
    </location>
</feature>
<dbReference type="SUPFAM" id="SSF52440">
    <property type="entry name" value="PreATP-grasp domain"/>
    <property type="match status" value="1"/>
</dbReference>
<evidence type="ECO:0000256" key="3">
    <source>
        <dbReference type="ARBA" id="ARBA00022840"/>
    </source>
</evidence>
<gene>
    <name evidence="7" type="ORF">SAMN05444336_10519</name>
</gene>
<reference evidence="7 8" key="1">
    <citation type="submission" date="2016-10" db="EMBL/GenBank/DDBJ databases">
        <authorList>
            <person name="de Groot N.N."/>
        </authorList>
    </citation>
    <scope>NUCLEOTIDE SEQUENCE [LARGE SCALE GENOMIC DNA]</scope>
    <source>
        <strain evidence="7 8">DSM 17890</strain>
    </source>
</reference>
<dbReference type="STRING" id="356660.SAMN05444336_10519"/>
<keyword evidence="1" id="KW-0436">Ligase</keyword>
<keyword evidence="8" id="KW-1185">Reference proteome</keyword>
<dbReference type="SUPFAM" id="SSF56059">
    <property type="entry name" value="Glutathione synthetase ATP-binding domain-like"/>
    <property type="match status" value="1"/>
</dbReference>
<dbReference type="PROSITE" id="PS50979">
    <property type="entry name" value="BC"/>
    <property type="match status" value="1"/>
</dbReference>
<evidence type="ECO:0000259" key="6">
    <source>
        <dbReference type="PROSITE" id="PS50979"/>
    </source>
</evidence>
<dbReference type="InterPro" id="IPR011764">
    <property type="entry name" value="Biotin_carboxylation_dom"/>
</dbReference>
<dbReference type="Pfam" id="PF00289">
    <property type="entry name" value="Biotin_carb_N"/>
    <property type="match status" value="1"/>
</dbReference>
<dbReference type="EMBL" id="FNMZ01000005">
    <property type="protein sequence ID" value="SDX40978.1"/>
    <property type="molecule type" value="Genomic_DNA"/>
</dbReference>
<dbReference type="InterPro" id="IPR005479">
    <property type="entry name" value="CPAse_ATP-bd"/>
</dbReference>
<evidence type="ECO:0000256" key="2">
    <source>
        <dbReference type="ARBA" id="ARBA00022741"/>
    </source>
</evidence>
<organism evidence="7 8">
    <name type="scientific">Albimonas donghaensis</name>
    <dbReference type="NCBI Taxonomy" id="356660"/>
    <lineage>
        <taxon>Bacteria</taxon>
        <taxon>Pseudomonadati</taxon>
        <taxon>Pseudomonadota</taxon>
        <taxon>Alphaproteobacteria</taxon>
        <taxon>Rhodobacterales</taxon>
        <taxon>Paracoccaceae</taxon>
        <taxon>Albimonas</taxon>
    </lineage>
</organism>
<dbReference type="Pfam" id="PF02786">
    <property type="entry name" value="CPSase_L_D2"/>
    <property type="match status" value="1"/>
</dbReference>
<evidence type="ECO:0000313" key="8">
    <source>
        <dbReference type="Proteomes" id="UP000199118"/>
    </source>
</evidence>
<dbReference type="InterPro" id="IPR016185">
    <property type="entry name" value="PreATP-grasp_dom_sf"/>
</dbReference>
<keyword evidence="2 4" id="KW-0547">Nucleotide-binding</keyword>
<evidence type="ECO:0000256" key="1">
    <source>
        <dbReference type="ARBA" id="ARBA00022598"/>
    </source>
</evidence>
<evidence type="ECO:0000259" key="5">
    <source>
        <dbReference type="PROSITE" id="PS50975"/>
    </source>
</evidence>
<name>A0A1H3BGX7_9RHOB</name>
<protein>
    <submittedName>
        <fullName evidence="7">Carbamoyl-phosphate synthase L chain, ATP binding domain</fullName>
    </submittedName>
</protein>
<dbReference type="PANTHER" id="PTHR48095:SF5">
    <property type="entry name" value="BLL7292 PROTEIN"/>
    <property type="match status" value="1"/>
</dbReference>
<dbReference type="PROSITE" id="PS50975">
    <property type="entry name" value="ATP_GRASP"/>
    <property type="match status" value="1"/>
</dbReference>
<dbReference type="PANTHER" id="PTHR48095">
    <property type="entry name" value="PYRUVATE CARBOXYLASE SUBUNIT A"/>
    <property type="match status" value="1"/>
</dbReference>
<keyword evidence="3 4" id="KW-0067">ATP-binding</keyword>
<dbReference type="GO" id="GO:0016874">
    <property type="term" value="F:ligase activity"/>
    <property type="evidence" value="ECO:0007669"/>
    <property type="project" value="UniProtKB-KW"/>
</dbReference>